<keyword evidence="1" id="KW-0175">Coiled coil</keyword>
<dbReference type="AlphaFoldDB" id="A0ABD2NHX1"/>
<evidence type="ECO:0000313" key="4">
    <source>
        <dbReference type="EMBL" id="KAL3277977.1"/>
    </source>
</evidence>
<dbReference type="InterPro" id="IPR008974">
    <property type="entry name" value="TRAF-like"/>
</dbReference>
<protein>
    <recommendedName>
        <fullName evidence="3">MATH domain-containing protein</fullName>
    </recommendedName>
</protein>
<organism evidence="4 5">
    <name type="scientific">Cryptolaemus montrouzieri</name>
    <dbReference type="NCBI Taxonomy" id="559131"/>
    <lineage>
        <taxon>Eukaryota</taxon>
        <taxon>Metazoa</taxon>
        <taxon>Ecdysozoa</taxon>
        <taxon>Arthropoda</taxon>
        <taxon>Hexapoda</taxon>
        <taxon>Insecta</taxon>
        <taxon>Pterygota</taxon>
        <taxon>Neoptera</taxon>
        <taxon>Endopterygota</taxon>
        <taxon>Coleoptera</taxon>
        <taxon>Polyphaga</taxon>
        <taxon>Cucujiformia</taxon>
        <taxon>Coccinelloidea</taxon>
        <taxon>Coccinellidae</taxon>
        <taxon>Scymninae</taxon>
        <taxon>Scymnini</taxon>
        <taxon>Cryptolaemus</taxon>
    </lineage>
</organism>
<keyword evidence="5" id="KW-1185">Reference proteome</keyword>
<feature type="domain" description="MATH" evidence="3">
    <location>
        <begin position="15"/>
        <end position="145"/>
    </location>
</feature>
<evidence type="ECO:0000256" key="1">
    <source>
        <dbReference type="SAM" id="Coils"/>
    </source>
</evidence>
<comment type="caution">
    <text evidence="4">The sequence shown here is derived from an EMBL/GenBank/DDBJ whole genome shotgun (WGS) entry which is preliminary data.</text>
</comment>
<dbReference type="EMBL" id="JABFTP020000103">
    <property type="protein sequence ID" value="KAL3277977.1"/>
    <property type="molecule type" value="Genomic_DNA"/>
</dbReference>
<dbReference type="InterPro" id="IPR002083">
    <property type="entry name" value="MATH/TRAF_dom"/>
</dbReference>
<dbReference type="SMART" id="SM00061">
    <property type="entry name" value="MATH"/>
    <property type="match status" value="1"/>
</dbReference>
<sequence length="280" mass="32987">MSKPDFVLTFIDATEATLRYRIRGFSEVKGAKFSPPCYVLNIPWKIMIMPRATRDEYMRWSPRYLGYFLQCDGETATNSWSCYVYAELALLGVRSDVEPVRKRIRHIFDSKHNNFGFNFYMLWDDITNPSNGFIEQDTVTVEIHLITEAPKSIGILYDWRDLKGKILVPKSKWSNAVRSLSERNTKLEQERNSLSKEQFLSAVEFQELLNKDDKEIEKHKNYRILGKLVNKIEKEITEEYDKYTDENKEETEEAEENVDDEKENKEDVLEIDDGIQTYDD</sequence>
<proteinExistence type="predicted"/>
<dbReference type="PANTHER" id="PTHR47022:SF1">
    <property type="entry name" value="BTB AND MATH DOMAIN-CONTAINING PROTEIN 36-RELATED"/>
    <property type="match status" value="1"/>
</dbReference>
<evidence type="ECO:0000259" key="3">
    <source>
        <dbReference type="PROSITE" id="PS50144"/>
    </source>
</evidence>
<feature type="coiled-coil region" evidence="1">
    <location>
        <begin position="170"/>
        <end position="197"/>
    </location>
</feature>
<dbReference type="Proteomes" id="UP001516400">
    <property type="component" value="Unassembled WGS sequence"/>
</dbReference>
<dbReference type="Pfam" id="PF22486">
    <property type="entry name" value="MATH_2"/>
    <property type="match status" value="1"/>
</dbReference>
<dbReference type="SUPFAM" id="SSF49599">
    <property type="entry name" value="TRAF domain-like"/>
    <property type="match status" value="1"/>
</dbReference>
<reference evidence="4 5" key="1">
    <citation type="journal article" date="2021" name="BMC Biol.">
        <title>Horizontally acquired antibacterial genes associated with adaptive radiation of ladybird beetles.</title>
        <authorList>
            <person name="Li H.S."/>
            <person name="Tang X.F."/>
            <person name="Huang Y.H."/>
            <person name="Xu Z.Y."/>
            <person name="Chen M.L."/>
            <person name="Du X.Y."/>
            <person name="Qiu B.Y."/>
            <person name="Chen P.T."/>
            <person name="Zhang W."/>
            <person name="Slipinski A."/>
            <person name="Escalona H.E."/>
            <person name="Waterhouse R.M."/>
            <person name="Zwick A."/>
            <person name="Pang H."/>
        </authorList>
    </citation>
    <scope>NUCLEOTIDE SEQUENCE [LARGE SCALE GENOMIC DNA]</scope>
    <source>
        <strain evidence="4">SYSU2018</strain>
    </source>
</reference>
<feature type="region of interest" description="Disordered" evidence="2">
    <location>
        <begin position="239"/>
        <end position="280"/>
    </location>
</feature>
<accession>A0ABD2NHX1</accession>
<feature type="compositionally biased region" description="Acidic residues" evidence="2">
    <location>
        <begin position="247"/>
        <end position="261"/>
    </location>
</feature>
<evidence type="ECO:0000313" key="5">
    <source>
        <dbReference type="Proteomes" id="UP001516400"/>
    </source>
</evidence>
<dbReference type="PROSITE" id="PS50144">
    <property type="entry name" value="MATH"/>
    <property type="match status" value="1"/>
</dbReference>
<feature type="compositionally biased region" description="Acidic residues" evidence="2">
    <location>
        <begin position="269"/>
        <end position="280"/>
    </location>
</feature>
<evidence type="ECO:0000256" key="2">
    <source>
        <dbReference type="SAM" id="MobiDB-lite"/>
    </source>
</evidence>
<name>A0ABD2NHX1_9CUCU</name>
<dbReference type="Gene3D" id="2.60.210.10">
    <property type="entry name" value="Apoptosis, Tumor Necrosis Factor Receptor Associated Protein 2, Chain A"/>
    <property type="match status" value="1"/>
</dbReference>
<dbReference type="PANTHER" id="PTHR47022">
    <property type="entry name" value="BTB AND MATH DOMAIN-CONTAINING PROTEIN 36-RELATED"/>
    <property type="match status" value="1"/>
</dbReference>
<gene>
    <name evidence="4" type="ORF">HHI36_013319</name>
</gene>